<evidence type="ECO:0000256" key="1">
    <source>
        <dbReference type="SAM" id="MobiDB-lite"/>
    </source>
</evidence>
<protein>
    <submittedName>
        <fullName evidence="2">Uncharacterized protein</fullName>
    </submittedName>
</protein>
<sequence length="321" mass="34932">MSEVWWGDFVRAVRLLAPEAADVAGIKELLGLPTSGPASDPSRGDREDAAADAATCPVPGGSPSGARSEGSEPTQVPARDANHTVAAPEATGSQGYMARLRTTYRDLGDQPPPWHDAIWLQQPGYEPPPTSLPHEPLLAQRTARDILQAALSRPERCGDIDLPALIDRICANRPVGALPRRPVPTTRFGVRLLLDRGEAMAPFQRDQTELIAAVRALTGRTTAVTWFFASLPDPALELRCPPGTRVLVVSGFDTLSHAFCDRRAWRRLVDRWRERDVSPVALLPFPENRIPGWLTRLMPTLSWDRTTTAAAVRGVVGAGTR</sequence>
<keyword evidence="3" id="KW-1185">Reference proteome</keyword>
<dbReference type="EMBL" id="JBHRWK010000047">
    <property type="protein sequence ID" value="MFC3453335.1"/>
    <property type="molecule type" value="Genomic_DNA"/>
</dbReference>
<evidence type="ECO:0000313" key="3">
    <source>
        <dbReference type="Proteomes" id="UP001595645"/>
    </source>
</evidence>
<organism evidence="2 3">
    <name type="scientific">Amycolatopsis speibonae</name>
    <dbReference type="NCBI Taxonomy" id="1450224"/>
    <lineage>
        <taxon>Bacteria</taxon>
        <taxon>Bacillati</taxon>
        <taxon>Actinomycetota</taxon>
        <taxon>Actinomycetes</taxon>
        <taxon>Pseudonocardiales</taxon>
        <taxon>Pseudonocardiaceae</taxon>
        <taxon>Amycolatopsis</taxon>
    </lineage>
</organism>
<accession>A0ABV7P2L9</accession>
<name>A0ABV7P2L9_9PSEU</name>
<feature type="region of interest" description="Disordered" evidence="1">
    <location>
        <begin position="30"/>
        <end position="94"/>
    </location>
</feature>
<proteinExistence type="predicted"/>
<evidence type="ECO:0000313" key="2">
    <source>
        <dbReference type="EMBL" id="MFC3453335.1"/>
    </source>
</evidence>
<dbReference type="RefSeq" id="WP_378242090.1">
    <property type="nucleotide sequence ID" value="NZ_JBHRWK010000047.1"/>
</dbReference>
<dbReference type="Proteomes" id="UP001595645">
    <property type="component" value="Unassembled WGS sequence"/>
</dbReference>
<reference evidence="3" key="1">
    <citation type="journal article" date="2019" name="Int. J. Syst. Evol. Microbiol.">
        <title>The Global Catalogue of Microorganisms (GCM) 10K type strain sequencing project: providing services to taxonomists for standard genome sequencing and annotation.</title>
        <authorList>
            <consortium name="The Broad Institute Genomics Platform"/>
            <consortium name="The Broad Institute Genome Sequencing Center for Infectious Disease"/>
            <person name="Wu L."/>
            <person name="Ma J."/>
        </authorList>
    </citation>
    <scope>NUCLEOTIDE SEQUENCE [LARGE SCALE GENOMIC DNA]</scope>
    <source>
        <strain evidence="3">CGMCC 4.7676</strain>
    </source>
</reference>
<gene>
    <name evidence="2" type="ORF">ACFOSH_28195</name>
</gene>
<comment type="caution">
    <text evidence="2">The sequence shown here is derived from an EMBL/GenBank/DDBJ whole genome shotgun (WGS) entry which is preliminary data.</text>
</comment>